<name>A0AA40F1R6_9PEZI</name>
<dbReference type="InterPro" id="IPR015797">
    <property type="entry name" value="NUDIX_hydrolase-like_dom_sf"/>
</dbReference>
<dbReference type="Gene3D" id="3.90.79.10">
    <property type="entry name" value="Nucleoside Triphosphate Pyrophosphohydrolase"/>
    <property type="match status" value="1"/>
</dbReference>
<proteinExistence type="predicted"/>
<reference evidence="3" key="1">
    <citation type="submission" date="2023-06" db="EMBL/GenBank/DDBJ databases">
        <title>Genome-scale phylogeny and comparative genomics of the fungal order Sordariales.</title>
        <authorList>
            <consortium name="Lawrence Berkeley National Laboratory"/>
            <person name="Hensen N."/>
            <person name="Bonometti L."/>
            <person name="Westerberg I."/>
            <person name="Brannstrom I.O."/>
            <person name="Guillou S."/>
            <person name="Cros-Aarteil S."/>
            <person name="Calhoun S."/>
            <person name="Haridas S."/>
            <person name="Kuo A."/>
            <person name="Mondo S."/>
            <person name="Pangilinan J."/>
            <person name="Riley R."/>
            <person name="LaButti K."/>
            <person name="Andreopoulos B."/>
            <person name="Lipzen A."/>
            <person name="Chen C."/>
            <person name="Yanf M."/>
            <person name="Daum C."/>
            <person name="Ng V."/>
            <person name="Clum A."/>
            <person name="Steindorff A."/>
            <person name="Ohm R."/>
            <person name="Martin F."/>
            <person name="Silar P."/>
            <person name="Natvig D."/>
            <person name="Lalanne C."/>
            <person name="Gautier V."/>
            <person name="Ament-velasquez S.L."/>
            <person name="Kruys A."/>
            <person name="Hutchinson M.I."/>
            <person name="Powell A.J."/>
            <person name="Barry K."/>
            <person name="Miller A.N."/>
            <person name="Grigoriev I.V."/>
            <person name="Debuchy R."/>
            <person name="Gladieux P."/>
            <person name="Thoren M.H."/>
            <person name="Johannesson H."/>
        </authorList>
    </citation>
    <scope>NUCLEOTIDE SEQUENCE</scope>
    <source>
        <strain evidence="3">SMH3187-1</strain>
    </source>
</reference>
<dbReference type="GO" id="GO:0006167">
    <property type="term" value="P:AMP biosynthetic process"/>
    <property type="evidence" value="ECO:0007669"/>
    <property type="project" value="TreeGrafter"/>
</dbReference>
<dbReference type="PANTHER" id="PTHR21340:SF0">
    <property type="entry name" value="BIS(5'-NUCLEOSYL)-TETRAPHOSPHATASE [ASYMMETRICAL]"/>
    <property type="match status" value="1"/>
</dbReference>
<gene>
    <name evidence="3" type="ORF">B0T18DRAFT_406701</name>
</gene>
<keyword evidence="4" id="KW-1185">Reference proteome</keyword>
<evidence type="ECO:0000259" key="2">
    <source>
        <dbReference type="PROSITE" id="PS51462"/>
    </source>
</evidence>
<sequence length="225" mass="24281">MMNLSAIVGHLPPTVWARAPETAPRSRPKTETMGLDLDGIDAGMTFLPADTLVMSCGTVTMDLARGMVLLLWNKKLQIYQLPKGRRNIDESMLAAAIRETYEETGVSVTPLWLDIATRATPVADGPTPATNPQITNGHPSNEFLGACLYQDPQSTTSAVKAVFFFAATADSTAAPATGTQEEWEKFDTCWVPVAEIPGKLFFKAEVSMVLKALEDVKKTGYSVGA</sequence>
<accession>A0AA40F1R6</accession>
<dbReference type="Proteomes" id="UP001172155">
    <property type="component" value="Unassembled WGS sequence"/>
</dbReference>
<dbReference type="PROSITE" id="PS00893">
    <property type="entry name" value="NUDIX_BOX"/>
    <property type="match status" value="1"/>
</dbReference>
<dbReference type="Pfam" id="PF00293">
    <property type="entry name" value="NUDIX"/>
    <property type="match status" value="1"/>
</dbReference>
<dbReference type="GO" id="GO:0006754">
    <property type="term" value="P:ATP biosynthetic process"/>
    <property type="evidence" value="ECO:0007669"/>
    <property type="project" value="TreeGrafter"/>
</dbReference>
<dbReference type="GO" id="GO:0004081">
    <property type="term" value="F:bis(5'-nucleosyl)-tetraphosphatase (asymmetrical) activity"/>
    <property type="evidence" value="ECO:0007669"/>
    <property type="project" value="TreeGrafter"/>
</dbReference>
<dbReference type="InterPro" id="IPR051325">
    <property type="entry name" value="Nudix_hydrolase_domain"/>
</dbReference>
<comment type="caution">
    <text evidence="3">The sequence shown here is derived from an EMBL/GenBank/DDBJ whole genome shotgun (WGS) entry which is preliminary data.</text>
</comment>
<evidence type="ECO:0000313" key="4">
    <source>
        <dbReference type="Proteomes" id="UP001172155"/>
    </source>
</evidence>
<feature type="domain" description="Nudix hydrolase" evidence="2">
    <location>
        <begin position="51"/>
        <end position="214"/>
    </location>
</feature>
<protein>
    <recommendedName>
        <fullName evidence="2">Nudix hydrolase domain-containing protein</fullName>
    </recommendedName>
</protein>
<organism evidence="3 4">
    <name type="scientific">Schizothecium vesticola</name>
    <dbReference type="NCBI Taxonomy" id="314040"/>
    <lineage>
        <taxon>Eukaryota</taxon>
        <taxon>Fungi</taxon>
        <taxon>Dikarya</taxon>
        <taxon>Ascomycota</taxon>
        <taxon>Pezizomycotina</taxon>
        <taxon>Sordariomycetes</taxon>
        <taxon>Sordariomycetidae</taxon>
        <taxon>Sordariales</taxon>
        <taxon>Schizotheciaceae</taxon>
        <taxon>Schizothecium</taxon>
    </lineage>
</organism>
<dbReference type="SUPFAM" id="SSF55811">
    <property type="entry name" value="Nudix"/>
    <property type="match status" value="1"/>
</dbReference>
<evidence type="ECO:0000256" key="1">
    <source>
        <dbReference type="ARBA" id="ARBA00022801"/>
    </source>
</evidence>
<keyword evidence="1" id="KW-0378">Hydrolase</keyword>
<evidence type="ECO:0000313" key="3">
    <source>
        <dbReference type="EMBL" id="KAK0749441.1"/>
    </source>
</evidence>
<dbReference type="PROSITE" id="PS51462">
    <property type="entry name" value="NUDIX"/>
    <property type="match status" value="1"/>
</dbReference>
<dbReference type="PANTHER" id="PTHR21340">
    <property type="entry name" value="DIADENOSINE 5,5-P1,P4-TETRAPHOSPHATE PYROPHOSPHOHYDROLASE MUTT"/>
    <property type="match status" value="1"/>
</dbReference>
<dbReference type="AlphaFoldDB" id="A0AA40F1R6"/>
<dbReference type="InterPro" id="IPR020084">
    <property type="entry name" value="NUDIX_hydrolase_CS"/>
</dbReference>
<dbReference type="InterPro" id="IPR000086">
    <property type="entry name" value="NUDIX_hydrolase_dom"/>
</dbReference>
<dbReference type="EMBL" id="JAUKUD010000003">
    <property type="protein sequence ID" value="KAK0749441.1"/>
    <property type="molecule type" value="Genomic_DNA"/>
</dbReference>